<dbReference type="STRING" id="582851.GCA_900162665_01885"/>
<keyword evidence="3" id="KW-1003">Cell membrane</keyword>
<dbReference type="Pfam" id="PF19300">
    <property type="entry name" value="BPD_transp_1_N"/>
    <property type="match status" value="1"/>
</dbReference>
<feature type="transmembrane region" description="Helical" evidence="7">
    <location>
        <begin position="290"/>
        <end position="316"/>
    </location>
</feature>
<feature type="transmembrane region" description="Helical" evidence="7">
    <location>
        <begin position="21"/>
        <end position="44"/>
    </location>
</feature>
<dbReference type="RefSeq" id="WP_246145182.1">
    <property type="nucleotide sequence ID" value="NZ_BJYM01000013.1"/>
</dbReference>
<dbReference type="EMBL" id="BJYM01000013">
    <property type="protein sequence ID" value="GEN88369.1"/>
    <property type="molecule type" value="Genomic_DNA"/>
</dbReference>
<evidence type="ECO:0000313" key="9">
    <source>
        <dbReference type="EMBL" id="GEN88369.1"/>
    </source>
</evidence>
<reference evidence="9 10" key="1">
    <citation type="submission" date="2019-07" db="EMBL/GenBank/DDBJ databases">
        <title>Whole genome shotgun sequence of Oceanobacillus sojae NBRC 105379.</title>
        <authorList>
            <person name="Hosoyama A."/>
            <person name="Uohara A."/>
            <person name="Ohji S."/>
            <person name="Ichikawa N."/>
        </authorList>
    </citation>
    <scope>NUCLEOTIDE SEQUENCE [LARGE SCALE GENOMIC DNA]</scope>
    <source>
        <strain evidence="9 10">NBRC 105379</strain>
    </source>
</reference>
<evidence type="ECO:0000256" key="1">
    <source>
        <dbReference type="ARBA" id="ARBA00004651"/>
    </source>
</evidence>
<keyword evidence="2 7" id="KW-0813">Transport</keyword>
<dbReference type="PANTHER" id="PTHR30465:SF0">
    <property type="entry name" value="OLIGOPEPTIDE TRANSPORT SYSTEM PERMEASE PROTEIN APPB"/>
    <property type="match status" value="1"/>
</dbReference>
<dbReference type="CDD" id="cd06261">
    <property type="entry name" value="TM_PBP2"/>
    <property type="match status" value="1"/>
</dbReference>
<evidence type="ECO:0000256" key="5">
    <source>
        <dbReference type="ARBA" id="ARBA00022989"/>
    </source>
</evidence>
<dbReference type="Proteomes" id="UP000321558">
    <property type="component" value="Unassembled WGS sequence"/>
</dbReference>
<accession>A0A511ZLU0</accession>
<dbReference type="InterPro" id="IPR000515">
    <property type="entry name" value="MetI-like"/>
</dbReference>
<feature type="domain" description="ABC transmembrane type-1" evidence="8">
    <location>
        <begin position="254"/>
        <end position="456"/>
    </location>
</feature>
<dbReference type="InterPro" id="IPR045621">
    <property type="entry name" value="BPD_transp_1_N"/>
</dbReference>
<dbReference type="SUPFAM" id="SSF161098">
    <property type="entry name" value="MetI-like"/>
    <property type="match status" value="1"/>
</dbReference>
<comment type="similarity">
    <text evidence="7">Belongs to the binding-protein-dependent transport system permease family.</text>
</comment>
<keyword evidence="4 7" id="KW-0812">Transmembrane</keyword>
<dbReference type="PROSITE" id="PS50928">
    <property type="entry name" value="ABC_TM1"/>
    <property type="match status" value="1"/>
</dbReference>
<feature type="transmembrane region" description="Helical" evidence="7">
    <location>
        <begin position="387"/>
        <end position="408"/>
    </location>
</feature>
<keyword evidence="6 7" id="KW-0472">Membrane</keyword>
<evidence type="ECO:0000313" key="10">
    <source>
        <dbReference type="Proteomes" id="UP000321558"/>
    </source>
</evidence>
<keyword evidence="5 7" id="KW-1133">Transmembrane helix</keyword>
<feature type="transmembrane region" description="Helical" evidence="7">
    <location>
        <begin position="138"/>
        <end position="156"/>
    </location>
</feature>
<evidence type="ECO:0000256" key="7">
    <source>
        <dbReference type="RuleBase" id="RU363032"/>
    </source>
</evidence>
<feature type="transmembrane region" description="Helical" evidence="7">
    <location>
        <begin position="168"/>
        <end position="188"/>
    </location>
</feature>
<dbReference type="GO" id="GO:0005886">
    <property type="term" value="C:plasma membrane"/>
    <property type="evidence" value="ECO:0007669"/>
    <property type="project" value="UniProtKB-SubCell"/>
</dbReference>
<comment type="subcellular location">
    <subcellularLocation>
        <location evidence="1 7">Cell membrane</location>
        <topology evidence="1 7">Multi-pass membrane protein</topology>
    </subcellularLocation>
</comment>
<dbReference type="Pfam" id="PF00528">
    <property type="entry name" value="BPD_transp_1"/>
    <property type="match status" value="1"/>
</dbReference>
<keyword evidence="10" id="KW-1185">Reference proteome</keyword>
<evidence type="ECO:0000256" key="2">
    <source>
        <dbReference type="ARBA" id="ARBA00022448"/>
    </source>
</evidence>
<dbReference type="Gene3D" id="1.10.3720.10">
    <property type="entry name" value="MetI-like"/>
    <property type="match status" value="1"/>
</dbReference>
<feature type="transmembrane region" description="Helical" evidence="7">
    <location>
        <begin position="328"/>
        <end position="349"/>
    </location>
</feature>
<evidence type="ECO:0000256" key="4">
    <source>
        <dbReference type="ARBA" id="ARBA00022692"/>
    </source>
</evidence>
<dbReference type="AlphaFoldDB" id="A0A511ZLU0"/>
<sequence>MQNSSSENVLSRGFLIVYRQVFLRWIQFLIGFPIHIIALCIYFSKRKSNTYDALFKEKMHTFIQSEAYAALKSDYEKQYDKKQAYFQRPIKETEKEKFVQQQLKKRSEAIVEEELGLETRKPMNYMEFFHGLLLDKRFLIPTFIPGILAYSMYFIYQGAFRRFVFERVVMTFFVIISVIVIVFTILYISPSDAAANILGESATQAQRDAFNIQYGLDQSYFVQLWHALSGILTFDLGHSYTGNEVIMNSISNRFPVTLILAISSLILAVIIAVPVGMISAARVNSFWDYTFMFIALIGLSIPSFWQGLIFILTFSIQGDLLPSSYSPGNFLSLIMPIVVLGTGLAAAIARMTRSSMLEVMNEDYMITAKAKGLTGRETFIGHALRNAWIPILTVIGLQFGGMLGGAAVTEKVFNISGLGSYIVDKQFIPDTPAILAGVVYIAITISIVNLIVDLVYAMLNPRIRSQMKNS</sequence>
<evidence type="ECO:0000256" key="6">
    <source>
        <dbReference type="ARBA" id="ARBA00023136"/>
    </source>
</evidence>
<comment type="caution">
    <text evidence="9">The sequence shown here is derived from an EMBL/GenBank/DDBJ whole genome shotgun (WGS) entry which is preliminary data.</text>
</comment>
<dbReference type="InterPro" id="IPR035906">
    <property type="entry name" value="MetI-like_sf"/>
</dbReference>
<feature type="transmembrane region" description="Helical" evidence="7">
    <location>
        <begin position="433"/>
        <end position="459"/>
    </location>
</feature>
<evidence type="ECO:0000256" key="3">
    <source>
        <dbReference type="ARBA" id="ARBA00022475"/>
    </source>
</evidence>
<evidence type="ECO:0000259" key="8">
    <source>
        <dbReference type="PROSITE" id="PS50928"/>
    </source>
</evidence>
<organism evidence="9 10">
    <name type="scientific">Oceanobacillus sojae</name>
    <dbReference type="NCBI Taxonomy" id="582851"/>
    <lineage>
        <taxon>Bacteria</taxon>
        <taxon>Bacillati</taxon>
        <taxon>Bacillota</taxon>
        <taxon>Bacilli</taxon>
        <taxon>Bacillales</taxon>
        <taxon>Bacillaceae</taxon>
        <taxon>Oceanobacillus</taxon>
    </lineage>
</organism>
<name>A0A511ZLU0_9BACI</name>
<dbReference type="GO" id="GO:0055085">
    <property type="term" value="P:transmembrane transport"/>
    <property type="evidence" value="ECO:0007669"/>
    <property type="project" value="InterPro"/>
</dbReference>
<proteinExistence type="inferred from homology"/>
<protein>
    <submittedName>
        <fullName evidence="9">Membrane protein</fullName>
    </submittedName>
</protein>
<feature type="transmembrane region" description="Helical" evidence="7">
    <location>
        <begin position="256"/>
        <end position="278"/>
    </location>
</feature>
<gene>
    <name evidence="9" type="ORF">OSO01_31080</name>
</gene>
<dbReference type="PANTHER" id="PTHR30465">
    <property type="entry name" value="INNER MEMBRANE ABC TRANSPORTER"/>
    <property type="match status" value="1"/>
</dbReference>